<dbReference type="Proteomes" id="UP000185911">
    <property type="component" value="Unassembled WGS sequence"/>
</dbReference>
<dbReference type="Pfam" id="PF03592">
    <property type="entry name" value="Terminase_2"/>
    <property type="match status" value="1"/>
</dbReference>
<dbReference type="Gene3D" id="1.10.10.1400">
    <property type="entry name" value="Terminase, small subunit, N-terminal DNA-binding domain, HTH motif"/>
    <property type="match status" value="1"/>
</dbReference>
<proteinExistence type="predicted"/>
<organism evidence="1 2">
    <name type="scientific">Rhodoferax antarcticus ANT.BR</name>
    <dbReference type="NCBI Taxonomy" id="1111071"/>
    <lineage>
        <taxon>Bacteria</taxon>
        <taxon>Pseudomonadati</taxon>
        <taxon>Pseudomonadota</taxon>
        <taxon>Betaproteobacteria</taxon>
        <taxon>Burkholderiales</taxon>
        <taxon>Comamonadaceae</taxon>
        <taxon>Rhodoferax</taxon>
    </lineage>
</organism>
<dbReference type="AlphaFoldDB" id="A0A1Q8YKE6"/>
<sequence>MSDQAIPSMLSARQEAFATAYARHHNASQAAREAGYAQGCASVTGTRLIANASVLERVRELEAVTAADMGMSRKQLLAELVEAAELAKSLKQPMGIVAAYREIAKICGFYLPERVRVEVDLAGRGKLARMERMTDGELLAVIASGGGAFQGASA</sequence>
<evidence type="ECO:0000313" key="1">
    <source>
        <dbReference type="EMBL" id="OLP08433.1"/>
    </source>
</evidence>
<dbReference type="EMBL" id="MSYM01000001">
    <property type="protein sequence ID" value="OLP08433.1"/>
    <property type="molecule type" value="Genomic_DNA"/>
</dbReference>
<reference evidence="1 2" key="1">
    <citation type="submission" date="2017-01" db="EMBL/GenBank/DDBJ databases">
        <title>Genome sequence of Rhodoferax antarcticus ANT.BR, a psychrophilic purple nonsulfur bacterium from an Antarctic microbial mat.</title>
        <authorList>
            <person name="Baker J."/>
            <person name="Riester C."/>
            <person name="Skinner B."/>
            <person name="Newell A."/>
            <person name="Swingley W."/>
            <person name="Madigan M."/>
            <person name="Jung D."/>
            <person name="Asao M."/>
            <person name="Chen M."/>
            <person name="Loughlin P."/>
            <person name="Pan H."/>
            <person name="Lin S."/>
            <person name="Li N."/>
            <person name="Shaw J."/>
            <person name="Prado M."/>
            <person name="Sherman C."/>
            <person name="Li X."/>
            <person name="Tang J."/>
            <person name="Blankenship R."/>
            <person name="Zhao T."/>
            <person name="Touchman J."/>
            <person name="Sattley M."/>
        </authorList>
    </citation>
    <scope>NUCLEOTIDE SEQUENCE [LARGE SCALE GENOMIC DNA]</scope>
    <source>
        <strain evidence="1 2">ANT.BR</strain>
    </source>
</reference>
<dbReference type="InterPro" id="IPR038713">
    <property type="entry name" value="Terminase_Gp1_N_sf"/>
</dbReference>
<accession>A0A1Q8YKE6</accession>
<gene>
    <name evidence="1" type="ORF">BLL52_0037</name>
</gene>
<evidence type="ECO:0008006" key="3">
    <source>
        <dbReference type="Google" id="ProtNLM"/>
    </source>
</evidence>
<dbReference type="InterPro" id="IPR005335">
    <property type="entry name" value="Terminase_ssu"/>
</dbReference>
<comment type="caution">
    <text evidence="1">The sequence shown here is derived from an EMBL/GenBank/DDBJ whole genome shotgun (WGS) entry which is preliminary data.</text>
</comment>
<evidence type="ECO:0000313" key="2">
    <source>
        <dbReference type="Proteomes" id="UP000185911"/>
    </source>
</evidence>
<name>A0A1Q8YKE6_9BURK</name>
<keyword evidence="2" id="KW-1185">Reference proteome</keyword>
<protein>
    <recommendedName>
        <fullName evidence="3">Terminase small subunit</fullName>
    </recommendedName>
</protein>
<dbReference type="GO" id="GO:0051276">
    <property type="term" value="P:chromosome organization"/>
    <property type="evidence" value="ECO:0007669"/>
    <property type="project" value="InterPro"/>
</dbReference>
<dbReference type="STRING" id="81479.RA876_14320"/>
<dbReference type="RefSeq" id="WP_075584731.1">
    <property type="nucleotide sequence ID" value="NZ_MSYM01000001.1"/>
</dbReference>